<accession>A0AAV7EKM1</accession>
<evidence type="ECO:0000313" key="6">
    <source>
        <dbReference type="Proteomes" id="UP000825729"/>
    </source>
</evidence>
<evidence type="ECO:0000256" key="1">
    <source>
        <dbReference type="ARBA" id="ARBA00009374"/>
    </source>
</evidence>
<organism evidence="5 6">
    <name type="scientific">Aristolochia fimbriata</name>
    <name type="common">White veined hardy Dutchman's pipe vine</name>
    <dbReference type="NCBI Taxonomy" id="158543"/>
    <lineage>
        <taxon>Eukaryota</taxon>
        <taxon>Viridiplantae</taxon>
        <taxon>Streptophyta</taxon>
        <taxon>Embryophyta</taxon>
        <taxon>Tracheophyta</taxon>
        <taxon>Spermatophyta</taxon>
        <taxon>Magnoliopsida</taxon>
        <taxon>Magnoliidae</taxon>
        <taxon>Piperales</taxon>
        <taxon>Aristolochiaceae</taxon>
        <taxon>Aristolochia</taxon>
    </lineage>
</organism>
<evidence type="ECO:0000313" key="5">
    <source>
        <dbReference type="EMBL" id="KAG9449323.1"/>
    </source>
</evidence>
<gene>
    <name evidence="5" type="ORF">H6P81_009288</name>
</gene>
<sequence>MSEKTKPIKLSLSIFTSFSESLSPSPHFSKCSPRNFEQSVVGLGIVAAMNDSPGSGDGRVVVSPRSDPIPIVSTRAGVKFKGFAKGGEEEEEEEEMDVSESYTCVISRVGDAGVRKREYFEGPAGRRGGGGGGMGNSAVFFASPPAAMPVAGEEDFLSYCYLCRKKLHGLDIFMYRGDKAFCSVECRCQQILSDELKENCGSEAMKKQFDYSVSPCSAPGLFFSAGVAAA</sequence>
<dbReference type="AlphaFoldDB" id="A0AAV7EKM1"/>
<evidence type="ECO:0000256" key="3">
    <source>
        <dbReference type="PROSITE-ProRule" id="PRU01131"/>
    </source>
</evidence>
<dbReference type="GO" id="GO:0046872">
    <property type="term" value="F:metal ion binding"/>
    <property type="evidence" value="ECO:0007669"/>
    <property type="project" value="UniProtKB-KW"/>
</dbReference>
<name>A0AAV7EKM1_ARIFI</name>
<keyword evidence="6" id="KW-1185">Reference proteome</keyword>
<comment type="similarity">
    <text evidence="1">Belongs to the FLZ family.</text>
</comment>
<feature type="zinc finger region" description="FLZ-type" evidence="3">
    <location>
        <begin position="155"/>
        <end position="198"/>
    </location>
</feature>
<dbReference type="Proteomes" id="UP000825729">
    <property type="component" value="Unassembled WGS sequence"/>
</dbReference>
<evidence type="ECO:0000259" key="4">
    <source>
        <dbReference type="PROSITE" id="PS51795"/>
    </source>
</evidence>
<dbReference type="InterPro" id="IPR044604">
    <property type="entry name" value="FLZ12/13/14"/>
</dbReference>
<dbReference type="Pfam" id="PF04570">
    <property type="entry name" value="zf-FLZ"/>
    <property type="match status" value="1"/>
</dbReference>
<evidence type="ECO:0000256" key="2">
    <source>
        <dbReference type="ARBA" id="ARBA00022723"/>
    </source>
</evidence>
<dbReference type="EMBL" id="JAINDJ010000004">
    <property type="protein sequence ID" value="KAG9449323.1"/>
    <property type="molecule type" value="Genomic_DNA"/>
</dbReference>
<keyword evidence="2" id="KW-0479">Metal-binding</keyword>
<dbReference type="PROSITE" id="PS51795">
    <property type="entry name" value="ZF_FLZ"/>
    <property type="match status" value="1"/>
</dbReference>
<reference evidence="5 6" key="1">
    <citation type="submission" date="2021-07" db="EMBL/GenBank/DDBJ databases">
        <title>The Aristolochia fimbriata genome: insights into angiosperm evolution, floral development and chemical biosynthesis.</title>
        <authorList>
            <person name="Jiao Y."/>
        </authorList>
    </citation>
    <scope>NUCLEOTIDE SEQUENCE [LARGE SCALE GENOMIC DNA]</scope>
    <source>
        <strain evidence="5">IBCAS-2021</strain>
        <tissue evidence="5">Leaf</tissue>
    </source>
</reference>
<feature type="domain" description="FLZ-type" evidence="4">
    <location>
        <begin position="155"/>
        <end position="198"/>
    </location>
</feature>
<protein>
    <recommendedName>
        <fullName evidence="4">FLZ-type domain-containing protein</fullName>
    </recommendedName>
</protein>
<dbReference type="PANTHER" id="PTHR47208">
    <property type="entry name" value="OS02G0174800 PROTEIN"/>
    <property type="match status" value="1"/>
</dbReference>
<dbReference type="PANTHER" id="PTHR47208:SF1">
    <property type="entry name" value="OS02G0174800 PROTEIN"/>
    <property type="match status" value="1"/>
</dbReference>
<proteinExistence type="inferred from homology"/>
<dbReference type="InterPro" id="IPR007650">
    <property type="entry name" value="Zf-FLZ_dom"/>
</dbReference>
<comment type="caution">
    <text evidence="5">The sequence shown here is derived from an EMBL/GenBank/DDBJ whole genome shotgun (WGS) entry which is preliminary data.</text>
</comment>